<dbReference type="EMBL" id="CP018632">
    <property type="protein sequence ID" value="ASJ76628.1"/>
    <property type="molecule type" value="Genomic_DNA"/>
</dbReference>
<evidence type="ECO:0008006" key="4">
    <source>
        <dbReference type="Google" id="ProtNLM"/>
    </source>
</evidence>
<feature type="signal peptide" evidence="1">
    <location>
        <begin position="1"/>
        <end position="26"/>
    </location>
</feature>
<organism evidence="2 3">
    <name type="scientific">Granulosicoccus antarcticus IMCC3135</name>
    <dbReference type="NCBI Taxonomy" id="1192854"/>
    <lineage>
        <taxon>Bacteria</taxon>
        <taxon>Pseudomonadati</taxon>
        <taxon>Pseudomonadota</taxon>
        <taxon>Gammaproteobacteria</taxon>
        <taxon>Chromatiales</taxon>
        <taxon>Granulosicoccaceae</taxon>
        <taxon>Granulosicoccus</taxon>
    </lineage>
</organism>
<dbReference type="RefSeq" id="WP_088921381.1">
    <property type="nucleotide sequence ID" value="NZ_CP018632.1"/>
</dbReference>
<evidence type="ECO:0000313" key="3">
    <source>
        <dbReference type="Proteomes" id="UP000250079"/>
    </source>
</evidence>
<proteinExistence type="predicted"/>
<feature type="chain" id="PRO_5016451852" description="Transferrin-binding protein B C-lobe/N-lobe beta barrel domain-containing protein" evidence="1">
    <location>
        <begin position="27"/>
        <end position="342"/>
    </location>
</feature>
<dbReference type="AlphaFoldDB" id="A0A2Z2P2R3"/>
<evidence type="ECO:0000313" key="2">
    <source>
        <dbReference type="EMBL" id="ASJ76628.1"/>
    </source>
</evidence>
<evidence type="ECO:0000256" key="1">
    <source>
        <dbReference type="SAM" id="SignalP"/>
    </source>
</evidence>
<dbReference type="PROSITE" id="PS51257">
    <property type="entry name" value="PROKAR_LIPOPROTEIN"/>
    <property type="match status" value="1"/>
</dbReference>
<sequence>MKNTYSSFLASFRTLALGLLVAGVQACSSSDSGGNGGSISFADPMDSSTLRSALITGSSADNDAEYWECVVADGSATLEYRLMSDGTGVENDRANPTVTSGFTWQTNTATSASIFVTASGVQNELSDINFTDSEHMSLVVAQTLELSCARQGGQTVVPDASAAPAGSNALAYGGVGYGLTHGFERVYSGYRNGGRSHDQHNICIADASFELHYNTSIGLGGGGVSWYPNDETVSFCASLFVPVDTRLETASSNFVSDDVDEQNNAQFAGQYFANDGEFEIDLNSNGEISSDENEKFDVISGTISFTRVSDDIANMRFDVVLDDGSTVSGSFEGQFIFYDDSV</sequence>
<dbReference type="Proteomes" id="UP000250079">
    <property type="component" value="Chromosome"/>
</dbReference>
<accession>A0A2Z2P2R3</accession>
<keyword evidence="3" id="KW-1185">Reference proteome</keyword>
<reference evidence="2 3" key="1">
    <citation type="submission" date="2016-12" db="EMBL/GenBank/DDBJ databases">
        <authorList>
            <person name="Song W.-J."/>
            <person name="Kurnit D.M."/>
        </authorList>
    </citation>
    <scope>NUCLEOTIDE SEQUENCE [LARGE SCALE GENOMIC DNA]</scope>
    <source>
        <strain evidence="2 3">IMCC3135</strain>
    </source>
</reference>
<keyword evidence="1" id="KW-0732">Signal</keyword>
<name>A0A2Z2P2R3_9GAMM</name>
<protein>
    <recommendedName>
        <fullName evidence="4">Transferrin-binding protein B C-lobe/N-lobe beta barrel domain-containing protein</fullName>
    </recommendedName>
</protein>
<gene>
    <name evidence="2" type="ORF">IMCC3135_32920</name>
</gene>
<dbReference type="KEGG" id="gai:IMCC3135_32920"/>